<keyword evidence="1" id="KW-0472">Membrane</keyword>
<sequence>MTSATGGPPPRPGLAERLARRDILIVAAAVAAIFAIAAIYTLSGVGMNMSALEMTRMARPVGQPMQMPMAPQWSAGYALLVFLMWWIMMIAMMTPSAAPMLLLFVALKKAGTDRERAHALGLLFLAGYLLAWAGFSALATGLQWGLEAAGLVEGAMMAVSSRLLAGMVLLAAGLYQFSTLKHACLDHCRSPAHFVAAHHRPGPGGALVMGSTTGSTASVAAGRSWPCSSWAGS</sequence>
<evidence type="ECO:0000313" key="2">
    <source>
        <dbReference type="EMBL" id="EPX79723.1"/>
    </source>
</evidence>
<dbReference type="HOGENOM" id="CLU_065506_2_0_5"/>
<feature type="transmembrane region" description="Helical" evidence="1">
    <location>
        <begin position="77"/>
        <end position="107"/>
    </location>
</feature>
<organism evidence="2 3">
    <name type="scientific">Salipiger mucosus DSM 16094</name>
    <dbReference type="NCBI Taxonomy" id="1123237"/>
    <lineage>
        <taxon>Bacteria</taxon>
        <taxon>Pseudomonadati</taxon>
        <taxon>Pseudomonadota</taxon>
        <taxon>Alphaproteobacteria</taxon>
        <taxon>Rhodobacterales</taxon>
        <taxon>Roseobacteraceae</taxon>
        <taxon>Salipiger</taxon>
    </lineage>
</organism>
<evidence type="ECO:0000313" key="3">
    <source>
        <dbReference type="Proteomes" id="UP000015347"/>
    </source>
</evidence>
<keyword evidence="3" id="KW-1185">Reference proteome</keyword>
<dbReference type="Pfam" id="PF09948">
    <property type="entry name" value="PpoB2"/>
    <property type="match status" value="1"/>
</dbReference>
<dbReference type="EMBL" id="APVH01000035">
    <property type="protein sequence ID" value="EPX79723.1"/>
    <property type="molecule type" value="Genomic_DNA"/>
</dbReference>
<feature type="transmembrane region" description="Helical" evidence="1">
    <location>
        <begin position="154"/>
        <end position="175"/>
    </location>
</feature>
<proteinExistence type="predicted"/>
<feature type="transmembrane region" description="Helical" evidence="1">
    <location>
        <begin position="119"/>
        <end position="142"/>
    </location>
</feature>
<keyword evidence="1 2" id="KW-0812">Transmembrane</keyword>
<dbReference type="eggNOG" id="COG5486">
    <property type="taxonomic scope" value="Bacteria"/>
</dbReference>
<dbReference type="AlphaFoldDB" id="S9QJG1"/>
<name>S9QJG1_9RHOB</name>
<comment type="caution">
    <text evidence="2">The sequence shown here is derived from an EMBL/GenBank/DDBJ whole genome shotgun (WGS) entry which is preliminary data.</text>
</comment>
<feature type="transmembrane region" description="Helical" evidence="1">
    <location>
        <begin position="23"/>
        <end position="42"/>
    </location>
</feature>
<dbReference type="InterPro" id="IPR018688">
    <property type="entry name" value="PpoB2-like"/>
</dbReference>
<evidence type="ECO:0000256" key="1">
    <source>
        <dbReference type="SAM" id="Phobius"/>
    </source>
</evidence>
<gene>
    <name evidence="2" type="ORF">Salmuc_05666</name>
</gene>
<keyword evidence="1" id="KW-1133">Transmembrane helix</keyword>
<accession>S9QJG1</accession>
<dbReference type="Proteomes" id="UP000015347">
    <property type="component" value="Unassembled WGS sequence"/>
</dbReference>
<reference evidence="3" key="1">
    <citation type="journal article" date="2014" name="Stand. Genomic Sci.">
        <title>Genome sequence of the exopolysaccharide-producing Salipiger mucosus type strain (DSM 16094(T)), a moderately halophilic member of the Roseobacter clade.</title>
        <authorList>
            <person name="Riedel T."/>
            <person name="Spring S."/>
            <person name="Fiebig A."/>
            <person name="Petersen J."/>
            <person name="Kyrpides N.C."/>
            <person name="Goker M."/>
            <person name="Klenk H.P."/>
        </authorList>
    </citation>
    <scope>NUCLEOTIDE SEQUENCE [LARGE SCALE GENOMIC DNA]</scope>
    <source>
        <strain evidence="3">DSM 16094</strain>
    </source>
</reference>
<dbReference type="STRING" id="1123237.Salmuc_05666"/>
<protein>
    <submittedName>
        <fullName evidence="2">Putative transmembrane protein</fullName>
    </submittedName>
</protein>